<name>A0A7C9RBB2_9HYPH</name>
<accession>A0A7C9RBB2</accession>
<evidence type="ECO:0000313" key="1">
    <source>
        <dbReference type="EMBL" id="NGN44774.1"/>
    </source>
</evidence>
<dbReference type="EMBL" id="JAAKZG010000019">
    <property type="protein sequence ID" value="NGN44774.1"/>
    <property type="molecule type" value="Genomic_DNA"/>
</dbReference>
<keyword evidence="1" id="KW-0808">Transferase</keyword>
<keyword evidence="1" id="KW-0489">Methyltransferase</keyword>
<gene>
    <name evidence="1" type="ORF">G6N74_27330</name>
</gene>
<dbReference type="GO" id="GO:0032259">
    <property type="term" value="P:methylation"/>
    <property type="evidence" value="ECO:0007669"/>
    <property type="project" value="UniProtKB-KW"/>
</dbReference>
<dbReference type="Proteomes" id="UP000481252">
    <property type="component" value="Unassembled WGS sequence"/>
</dbReference>
<reference evidence="1 2" key="1">
    <citation type="submission" date="2020-02" db="EMBL/GenBank/DDBJ databases">
        <title>Genome sequence of the type strain CGMCC 1.15528 of Mesorhizobium zhangyense.</title>
        <authorList>
            <person name="Gao J."/>
            <person name="Sun J."/>
        </authorList>
    </citation>
    <scope>NUCLEOTIDE SEQUENCE [LARGE SCALE GENOMIC DNA]</scope>
    <source>
        <strain evidence="1 2">CGMCC 1.15528</strain>
    </source>
</reference>
<organism evidence="1 2">
    <name type="scientific">Mesorhizobium zhangyense</name>
    <dbReference type="NCBI Taxonomy" id="1776730"/>
    <lineage>
        <taxon>Bacteria</taxon>
        <taxon>Pseudomonadati</taxon>
        <taxon>Pseudomonadota</taxon>
        <taxon>Alphaproteobacteria</taxon>
        <taxon>Hyphomicrobiales</taxon>
        <taxon>Phyllobacteriaceae</taxon>
        <taxon>Mesorhizobium</taxon>
    </lineage>
</organism>
<protein>
    <submittedName>
        <fullName evidence="1">Ubiquinone biosynthesis methyltransferase UbiE</fullName>
    </submittedName>
</protein>
<proteinExistence type="predicted"/>
<comment type="caution">
    <text evidence="1">The sequence shown here is derived from an EMBL/GenBank/DDBJ whole genome shotgun (WGS) entry which is preliminary data.</text>
</comment>
<dbReference type="AlphaFoldDB" id="A0A7C9RBB2"/>
<evidence type="ECO:0000313" key="2">
    <source>
        <dbReference type="Proteomes" id="UP000481252"/>
    </source>
</evidence>
<keyword evidence="1" id="KW-0830">Ubiquinone</keyword>
<keyword evidence="2" id="KW-1185">Reference proteome</keyword>
<sequence length="174" mass="19777">MKMIVASRDTDFGPMIQVDMEIKSFLSMWLYCDQISSYLARMVSHNRSDSVRHSNLFSSVANELLEVAFRTRHPDGELACRVSRQGRVDRIELTFPCTPEERQFYREALSQIVGSATGDRYMNSVSGDLSPSREVVLLELAVDYKAKLRLEETEADTIKLVVDLPLEDLPSEPV</sequence>
<dbReference type="GO" id="GO:0008168">
    <property type="term" value="F:methyltransferase activity"/>
    <property type="evidence" value="ECO:0007669"/>
    <property type="project" value="UniProtKB-KW"/>
</dbReference>